<protein>
    <recommendedName>
        <fullName evidence="3">DUF4283 domain-containing protein</fullName>
    </recommendedName>
</protein>
<reference evidence="1" key="2">
    <citation type="submission" date="2022-01" db="EMBL/GenBank/DDBJ databases">
        <authorList>
            <person name="Yamashiro T."/>
            <person name="Shiraishi A."/>
            <person name="Satake H."/>
            <person name="Nakayama K."/>
        </authorList>
    </citation>
    <scope>NUCLEOTIDE SEQUENCE</scope>
</reference>
<keyword evidence="2" id="KW-1185">Reference proteome</keyword>
<name>A0ABQ5HW52_9ASTR</name>
<evidence type="ECO:0008006" key="3">
    <source>
        <dbReference type="Google" id="ProtNLM"/>
    </source>
</evidence>
<comment type="caution">
    <text evidence="1">The sequence shown here is derived from an EMBL/GenBank/DDBJ whole genome shotgun (WGS) entry which is preliminary data.</text>
</comment>
<evidence type="ECO:0000313" key="1">
    <source>
        <dbReference type="EMBL" id="GJT92083.1"/>
    </source>
</evidence>
<gene>
    <name evidence="1" type="ORF">Tco_1080928</name>
</gene>
<sequence>MLSLIARRAFMREARARFEKLDLYSYEAFQTFRNAEAINVDQKKNDDYNGNNALGTVNIFITLIRYYSPFWSVTFNIFMVQANTFNPIPSIEELADDVGHTSISSTVDPNSSAFYAKLFIDESSRKSVNFRILITSAGNGTNVAIPLESIRAISERFVNTTYGFFLRKRVTYLLVANYVRNTWGKYGVVKSMFNSSTELFFFQFSSMGDLDSLLANEDVVNVPVWVKLYGVPVTAFSEDCLSAIATAEETSSSSEVVHVFSPVVADANHILHVSSSEVVIIHGTLL</sequence>
<reference evidence="1" key="1">
    <citation type="journal article" date="2022" name="Int. J. Mol. Sci.">
        <title>Draft Genome of Tanacetum Coccineum: Genomic Comparison of Closely Related Tanacetum-Family Plants.</title>
        <authorList>
            <person name="Yamashiro T."/>
            <person name="Shiraishi A."/>
            <person name="Nakayama K."/>
            <person name="Satake H."/>
        </authorList>
    </citation>
    <scope>NUCLEOTIDE SEQUENCE</scope>
</reference>
<accession>A0ABQ5HW52</accession>
<evidence type="ECO:0000313" key="2">
    <source>
        <dbReference type="Proteomes" id="UP001151760"/>
    </source>
</evidence>
<dbReference type="Proteomes" id="UP001151760">
    <property type="component" value="Unassembled WGS sequence"/>
</dbReference>
<proteinExistence type="predicted"/>
<dbReference type="EMBL" id="BQNB010020077">
    <property type="protein sequence ID" value="GJT92083.1"/>
    <property type="molecule type" value="Genomic_DNA"/>
</dbReference>
<organism evidence="1 2">
    <name type="scientific">Tanacetum coccineum</name>
    <dbReference type="NCBI Taxonomy" id="301880"/>
    <lineage>
        <taxon>Eukaryota</taxon>
        <taxon>Viridiplantae</taxon>
        <taxon>Streptophyta</taxon>
        <taxon>Embryophyta</taxon>
        <taxon>Tracheophyta</taxon>
        <taxon>Spermatophyta</taxon>
        <taxon>Magnoliopsida</taxon>
        <taxon>eudicotyledons</taxon>
        <taxon>Gunneridae</taxon>
        <taxon>Pentapetalae</taxon>
        <taxon>asterids</taxon>
        <taxon>campanulids</taxon>
        <taxon>Asterales</taxon>
        <taxon>Asteraceae</taxon>
        <taxon>Asteroideae</taxon>
        <taxon>Anthemideae</taxon>
        <taxon>Anthemidinae</taxon>
        <taxon>Tanacetum</taxon>
    </lineage>
</organism>